<dbReference type="Proteomes" id="UP001242368">
    <property type="component" value="Unassembled WGS sequence"/>
</dbReference>
<sequence>MRRRHFAKVLFRFPQKDCSDLGRICLFAGLNFNKNGNGAPFPKIYEL</sequence>
<name>A0ABT8CVG8_9FLAO</name>
<reference evidence="2" key="1">
    <citation type="journal article" date="2019" name="Int. J. Syst. Evol. Microbiol.">
        <title>The Global Catalogue of Microorganisms (GCM) 10K type strain sequencing project: providing services to taxonomists for standard genome sequencing and annotation.</title>
        <authorList>
            <consortium name="The Broad Institute Genomics Platform"/>
            <consortium name="The Broad Institute Genome Sequencing Center for Infectious Disease"/>
            <person name="Wu L."/>
            <person name="Ma J."/>
        </authorList>
    </citation>
    <scope>NUCLEOTIDE SEQUENCE [LARGE SCALE GENOMIC DNA]</scope>
    <source>
        <strain evidence="2">CECT 7184</strain>
    </source>
</reference>
<accession>A0ABT8CVG8</accession>
<evidence type="ECO:0000313" key="2">
    <source>
        <dbReference type="Proteomes" id="UP001242368"/>
    </source>
</evidence>
<dbReference type="RefSeq" id="WP_290363195.1">
    <property type="nucleotide sequence ID" value="NZ_JAUFQU010000001.1"/>
</dbReference>
<protein>
    <submittedName>
        <fullName evidence="1">Uncharacterized protein</fullName>
    </submittedName>
</protein>
<organism evidence="1 2">
    <name type="scientific">Paenimyroides ceti</name>
    <dbReference type="NCBI Taxonomy" id="395087"/>
    <lineage>
        <taxon>Bacteria</taxon>
        <taxon>Pseudomonadati</taxon>
        <taxon>Bacteroidota</taxon>
        <taxon>Flavobacteriia</taxon>
        <taxon>Flavobacteriales</taxon>
        <taxon>Flavobacteriaceae</taxon>
        <taxon>Paenimyroides</taxon>
    </lineage>
</organism>
<keyword evidence="2" id="KW-1185">Reference proteome</keyword>
<gene>
    <name evidence="1" type="ORF">QW060_08465</name>
</gene>
<comment type="caution">
    <text evidence="1">The sequence shown here is derived from an EMBL/GenBank/DDBJ whole genome shotgun (WGS) entry which is preliminary data.</text>
</comment>
<evidence type="ECO:0000313" key="1">
    <source>
        <dbReference type="EMBL" id="MDN3707167.1"/>
    </source>
</evidence>
<proteinExistence type="predicted"/>
<dbReference type="EMBL" id="JAUFQU010000001">
    <property type="protein sequence ID" value="MDN3707167.1"/>
    <property type="molecule type" value="Genomic_DNA"/>
</dbReference>